<organism evidence="10 11">
    <name type="scientific">Chytriomyces confervae</name>
    <dbReference type="NCBI Taxonomy" id="246404"/>
    <lineage>
        <taxon>Eukaryota</taxon>
        <taxon>Fungi</taxon>
        <taxon>Fungi incertae sedis</taxon>
        <taxon>Chytridiomycota</taxon>
        <taxon>Chytridiomycota incertae sedis</taxon>
        <taxon>Chytridiomycetes</taxon>
        <taxon>Chytridiales</taxon>
        <taxon>Chytriomycetaceae</taxon>
        <taxon>Chytriomyces</taxon>
    </lineage>
</organism>
<comment type="similarity">
    <text evidence="3 7">Belongs to the EF-Ts family.</text>
</comment>
<gene>
    <name evidence="7" type="primary">TSF1</name>
    <name evidence="10" type="ORF">CcCBS67573_g07735</name>
</gene>
<dbReference type="EMBL" id="QEAP01000429">
    <property type="protein sequence ID" value="TPX66673.1"/>
    <property type="molecule type" value="Genomic_DNA"/>
</dbReference>
<dbReference type="InterPro" id="IPR036402">
    <property type="entry name" value="EF-Ts_dimer_sf"/>
</dbReference>
<accession>A0A507ERH0</accession>
<dbReference type="InterPro" id="IPR001816">
    <property type="entry name" value="Transl_elong_EFTs/EF1B"/>
</dbReference>
<dbReference type="InterPro" id="IPR014039">
    <property type="entry name" value="Transl_elong_EFTs/EF1B_dimer"/>
</dbReference>
<evidence type="ECO:0000256" key="6">
    <source>
        <dbReference type="ARBA" id="ARBA00022917"/>
    </source>
</evidence>
<comment type="caution">
    <text evidence="10">The sequence shown here is derived from an EMBL/GenBank/DDBJ whole genome shotgun (WGS) entry which is preliminary data.</text>
</comment>
<dbReference type="GO" id="GO:0070125">
    <property type="term" value="P:mitochondrial translational elongation"/>
    <property type="evidence" value="ECO:0007669"/>
    <property type="project" value="TreeGrafter"/>
</dbReference>
<evidence type="ECO:0000256" key="7">
    <source>
        <dbReference type="HAMAP-Rule" id="MF_03135"/>
    </source>
</evidence>
<evidence type="ECO:0000313" key="11">
    <source>
        <dbReference type="Proteomes" id="UP000320333"/>
    </source>
</evidence>
<dbReference type="OrthoDB" id="2156740at2759"/>
<evidence type="ECO:0000256" key="1">
    <source>
        <dbReference type="ARBA" id="ARBA00004340"/>
    </source>
</evidence>
<reference evidence="10 11" key="1">
    <citation type="journal article" date="2019" name="Sci. Rep.">
        <title>Comparative genomics of chytrid fungi reveal insights into the obligate biotrophic and pathogenic lifestyle of Synchytrium endobioticum.</title>
        <authorList>
            <person name="van de Vossenberg B.T.L.H."/>
            <person name="Warris S."/>
            <person name="Nguyen H.D.T."/>
            <person name="van Gent-Pelzer M.P.E."/>
            <person name="Joly D.L."/>
            <person name="van de Geest H.C."/>
            <person name="Bonants P.J.M."/>
            <person name="Smith D.S."/>
            <person name="Levesque C.A."/>
            <person name="van der Lee T.A.J."/>
        </authorList>
    </citation>
    <scope>NUCLEOTIDE SEQUENCE [LARGE SCALE GENOMIC DNA]</scope>
    <source>
        <strain evidence="10 11">CBS 675.73</strain>
    </source>
</reference>
<feature type="domain" description="Translation elongation factor EFTs/EF1B dimerisation" evidence="8">
    <location>
        <begin position="466"/>
        <end position="621"/>
    </location>
</feature>
<dbReference type="GO" id="GO:0003746">
    <property type="term" value="F:translation elongation factor activity"/>
    <property type="evidence" value="ECO:0007669"/>
    <property type="project" value="UniProtKB-UniRule"/>
</dbReference>
<keyword evidence="5 7" id="KW-0251">Elongation factor</keyword>
<dbReference type="InterPro" id="IPR045379">
    <property type="entry name" value="Crinkler_N"/>
</dbReference>
<dbReference type="STRING" id="246404.A0A507ERH0"/>
<dbReference type="SUPFAM" id="SSF46934">
    <property type="entry name" value="UBA-like"/>
    <property type="match status" value="1"/>
</dbReference>
<dbReference type="SUPFAM" id="SSF54713">
    <property type="entry name" value="Elongation factor Ts (EF-Ts), dimerisation domain"/>
    <property type="match status" value="2"/>
</dbReference>
<dbReference type="GO" id="GO:0005576">
    <property type="term" value="C:extracellular region"/>
    <property type="evidence" value="ECO:0007669"/>
    <property type="project" value="UniProtKB-SubCell"/>
</dbReference>
<name>A0A507ERH0_9FUNG</name>
<protein>
    <recommendedName>
        <fullName evidence="7">Elongation factor Ts, mitochondrial</fullName>
        <shortName evidence="7">EF-Ts</shortName>
        <shortName evidence="7">EF-TsMt</shortName>
    </recommendedName>
</protein>
<feature type="domain" description="Crinkler effector protein N-terminal" evidence="9">
    <location>
        <begin position="13"/>
        <end position="70"/>
    </location>
</feature>
<keyword evidence="4" id="KW-0964">Secreted</keyword>
<keyword evidence="7" id="KW-0496">Mitochondrion</keyword>
<proteinExistence type="inferred from homology"/>
<dbReference type="Gene3D" id="1.10.8.10">
    <property type="entry name" value="DNA helicase RuvA subunit, C-terminal domain"/>
    <property type="match status" value="1"/>
</dbReference>
<dbReference type="PANTHER" id="PTHR11741:SF0">
    <property type="entry name" value="ELONGATION FACTOR TS, MITOCHONDRIAL"/>
    <property type="match status" value="1"/>
</dbReference>
<keyword evidence="11" id="KW-1185">Reference proteome</keyword>
<sequence length="695" mass="76503">MFARLAAQENQVRCVLANHPDLPAFHVTIDSIASVARLKKVIRAEKLNELGHVNSSKLTLVRIFKTTDGRLTKNNLQKWNQPLSKANYGKDPENAKDEVSVFRRTRGACLEKDGMFFKVMNSKKKTRFYMNSTLDELYHVLVLLPHENNVLQISPLERFLGTAPTDSKVTPNSDVSGMELESQAMTCMEHIKWKDDVPIASTHSHQKNSFVSGTRAVEDLQRIHLSNFLRATTGGGADWVIPIAESEAEVGESKFSTHYIIESRKSWSATTRDPLKHTLCSCHTIRVQFSTTQPLTEGSFNSTMIKYLKAALEPMFISPPSMLSNDYETVEDFLEDLTQVAGPVFIVLDGIENAFKGNDLKTVTIHIPADFASALLLNITTESQSHLRFFSTAPKTEPLAQLGARLRKETQAPIAKARQALTENNNDYAKALESLLASAAKTSLKVASRTTKEGLVAVFSSGSHAGLVEVNCETDFVQRSDGFKSAVSAIRGIVQQQRGLDVKPVPGSSIFSECSDAESLKTWSDANNVTPILVEAIAKMGENMTLRRVTLTPMKPSMSLVYGAFAHGSSDLMGRIGAVVALSISDAMNAPKEELATLARQLAQQVVGFDPIYVRDTDVKDLASLSPDELEAQILYRQQFLMGGGTVEQVLENFRTKHGIAIKVVEFSRYVCGEGIEVKESNFAEEVLQQAGLKA</sequence>
<evidence type="ECO:0000259" key="8">
    <source>
        <dbReference type="Pfam" id="PF00889"/>
    </source>
</evidence>
<keyword evidence="6 7" id="KW-0648">Protein biosynthesis</keyword>
<dbReference type="HAMAP" id="MF_00050">
    <property type="entry name" value="EF_Ts"/>
    <property type="match status" value="1"/>
</dbReference>
<dbReference type="InterPro" id="IPR009060">
    <property type="entry name" value="UBA-like_sf"/>
</dbReference>
<dbReference type="PANTHER" id="PTHR11741">
    <property type="entry name" value="ELONGATION FACTOR TS"/>
    <property type="match status" value="1"/>
</dbReference>
<evidence type="ECO:0000256" key="3">
    <source>
        <dbReference type="ARBA" id="ARBA00005532"/>
    </source>
</evidence>
<evidence type="ECO:0000313" key="10">
    <source>
        <dbReference type="EMBL" id="TPX66673.1"/>
    </source>
</evidence>
<dbReference type="Gene3D" id="3.30.479.20">
    <property type="entry name" value="Elongation factor Ts, dimerisation domain"/>
    <property type="match status" value="2"/>
</dbReference>
<dbReference type="Pfam" id="PF00889">
    <property type="entry name" value="EF_TS"/>
    <property type="match status" value="1"/>
</dbReference>
<dbReference type="Pfam" id="PF20147">
    <property type="entry name" value="Crinkler"/>
    <property type="match status" value="1"/>
</dbReference>
<comment type="subcellular location">
    <subcellularLocation>
        <location evidence="1">Host cell</location>
    </subcellularLocation>
    <subcellularLocation>
        <location evidence="7">Mitochondrion</location>
    </subcellularLocation>
    <subcellularLocation>
        <location evidence="2">Secreted</location>
    </subcellularLocation>
</comment>
<dbReference type="GO" id="GO:0005739">
    <property type="term" value="C:mitochondrion"/>
    <property type="evidence" value="ECO:0007669"/>
    <property type="project" value="UniProtKB-SubCell"/>
</dbReference>
<dbReference type="GO" id="GO:0043657">
    <property type="term" value="C:host cell"/>
    <property type="evidence" value="ECO:0007669"/>
    <property type="project" value="UniProtKB-SubCell"/>
</dbReference>
<evidence type="ECO:0000256" key="2">
    <source>
        <dbReference type="ARBA" id="ARBA00004613"/>
    </source>
</evidence>
<dbReference type="Proteomes" id="UP000320333">
    <property type="component" value="Unassembled WGS sequence"/>
</dbReference>
<comment type="function">
    <text evidence="7">Associates with the EF-Tu.GDP complex and induces the exchange of GDP to GTP. It remains bound to the aminoacyl-tRNA.EF-Tu.GTP complex up to the GTP hydrolysis stage on the ribosome.</text>
</comment>
<evidence type="ECO:0000256" key="4">
    <source>
        <dbReference type="ARBA" id="ARBA00022525"/>
    </source>
</evidence>
<evidence type="ECO:0000256" key="5">
    <source>
        <dbReference type="ARBA" id="ARBA00022768"/>
    </source>
</evidence>
<evidence type="ECO:0000259" key="9">
    <source>
        <dbReference type="Pfam" id="PF20147"/>
    </source>
</evidence>
<dbReference type="AlphaFoldDB" id="A0A507ERH0"/>